<keyword evidence="3" id="KW-1185">Reference proteome</keyword>
<evidence type="ECO:0000313" key="3">
    <source>
        <dbReference type="Proteomes" id="UP001194468"/>
    </source>
</evidence>
<organism evidence="2 3">
    <name type="scientific">Boletus edulis BED1</name>
    <dbReference type="NCBI Taxonomy" id="1328754"/>
    <lineage>
        <taxon>Eukaryota</taxon>
        <taxon>Fungi</taxon>
        <taxon>Dikarya</taxon>
        <taxon>Basidiomycota</taxon>
        <taxon>Agaricomycotina</taxon>
        <taxon>Agaricomycetes</taxon>
        <taxon>Agaricomycetidae</taxon>
        <taxon>Boletales</taxon>
        <taxon>Boletineae</taxon>
        <taxon>Boletaceae</taxon>
        <taxon>Boletoideae</taxon>
        <taxon>Boletus</taxon>
    </lineage>
</organism>
<dbReference type="AlphaFoldDB" id="A0AAD4GES1"/>
<dbReference type="Proteomes" id="UP001194468">
    <property type="component" value="Unassembled WGS sequence"/>
</dbReference>
<accession>A0AAD4GES1</accession>
<feature type="compositionally biased region" description="Pro residues" evidence="1">
    <location>
        <begin position="46"/>
        <end position="58"/>
    </location>
</feature>
<reference evidence="2" key="1">
    <citation type="submission" date="2019-10" db="EMBL/GenBank/DDBJ databases">
        <authorList>
            <consortium name="DOE Joint Genome Institute"/>
            <person name="Kuo A."/>
            <person name="Miyauchi S."/>
            <person name="Kiss E."/>
            <person name="Drula E."/>
            <person name="Kohler A."/>
            <person name="Sanchez-Garcia M."/>
            <person name="Andreopoulos B."/>
            <person name="Barry K.W."/>
            <person name="Bonito G."/>
            <person name="Buee M."/>
            <person name="Carver A."/>
            <person name="Chen C."/>
            <person name="Cichocki N."/>
            <person name="Clum A."/>
            <person name="Culley D."/>
            <person name="Crous P.W."/>
            <person name="Fauchery L."/>
            <person name="Girlanda M."/>
            <person name="Hayes R."/>
            <person name="Keri Z."/>
            <person name="LaButti K."/>
            <person name="Lipzen A."/>
            <person name="Lombard V."/>
            <person name="Magnuson J."/>
            <person name="Maillard F."/>
            <person name="Morin E."/>
            <person name="Murat C."/>
            <person name="Nolan M."/>
            <person name="Ohm R."/>
            <person name="Pangilinan J."/>
            <person name="Pereira M."/>
            <person name="Perotto S."/>
            <person name="Peter M."/>
            <person name="Riley R."/>
            <person name="Sitrit Y."/>
            <person name="Stielow B."/>
            <person name="Szollosi G."/>
            <person name="Zifcakova L."/>
            <person name="Stursova M."/>
            <person name="Spatafora J.W."/>
            <person name="Tedersoo L."/>
            <person name="Vaario L.-M."/>
            <person name="Yamada A."/>
            <person name="Yan M."/>
            <person name="Wang P."/>
            <person name="Xu J."/>
            <person name="Bruns T."/>
            <person name="Baldrian P."/>
            <person name="Vilgalys R."/>
            <person name="Henrissat B."/>
            <person name="Grigoriev I.V."/>
            <person name="Hibbett D."/>
            <person name="Nagy L.G."/>
            <person name="Martin F.M."/>
        </authorList>
    </citation>
    <scope>NUCLEOTIDE SEQUENCE</scope>
    <source>
        <strain evidence="2">BED1</strain>
    </source>
</reference>
<evidence type="ECO:0000313" key="2">
    <source>
        <dbReference type="EMBL" id="KAF8438822.1"/>
    </source>
</evidence>
<proteinExistence type="predicted"/>
<dbReference type="EMBL" id="WHUW01000015">
    <property type="protein sequence ID" value="KAF8438822.1"/>
    <property type="molecule type" value="Genomic_DNA"/>
</dbReference>
<feature type="region of interest" description="Disordered" evidence="1">
    <location>
        <begin position="1"/>
        <end position="20"/>
    </location>
</feature>
<sequence length="146" mass="16245">MGSIPQQVYDGSDPNSDIPNELQVILLNLDQEGEDTISLDRRSVCPPLPSPGLPPEMPLPVLDTASMRSSLAELPVFHATVIDEDEHHADVEEAGTLSEDDTKRLFNFTGELQKLNESGASNRRSFIEQLENVFRTPAKIDLHYDF</sequence>
<gene>
    <name evidence="2" type="ORF">L210DRAFT_1005447</name>
</gene>
<protein>
    <submittedName>
        <fullName evidence="2">Uncharacterized protein</fullName>
    </submittedName>
</protein>
<feature type="non-terminal residue" evidence="2">
    <location>
        <position position="146"/>
    </location>
</feature>
<reference evidence="2" key="2">
    <citation type="journal article" date="2020" name="Nat. Commun.">
        <title>Large-scale genome sequencing of mycorrhizal fungi provides insights into the early evolution of symbiotic traits.</title>
        <authorList>
            <person name="Miyauchi S."/>
            <person name="Kiss E."/>
            <person name="Kuo A."/>
            <person name="Drula E."/>
            <person name="Kohler A."/>
            <person name="Sanchez-Garcia M."/>
            <person name="Morin E."/>
            <person name="Andreopoulos B."/>
            <person name="Barry K.W."/>
            <person name="Bonito G."/>
            <person name="Buee M."/>
            <person name="Carver A."/>
            <person name="Chen C."/>
            <person name="Cichocki N."/>
            <person name="Clum A."/>
            <person name="Culley D."/>
            <person name="Crous P.W."/>
            <person name="Fauchery L."/>
            <person name="Girlanda M."/>
            <person name="Hayes R.D."/>
            <person name="Keri Z."/>
            <person name="LaButti K."/>
            <person name="Lipzen A."/>
            <person name="Lombard V."/>
            <person name="Magnuson J."/>
            <person name="Maillard F."/>
            <person name="Murat C."/>
            <person name="Nolan M."/>
            <person name="Ohm R.A."/>
            <person name="Pangilinan J."/>
            <person name="Pereira M.F."/>
            <person name="Perotto S."/>
            <person name="Peter M."/>
            <person name="Pfister S."/>
            <person name="Riley R."/>
            <person name="Sitrit Y."/>
            <person name="Stielow J.B."/>
            <person name="Szollosi G."/>
            <person name="Zifcakova L."/>
            <person name="Stursova M."/>
            <person name="Spatafora J.W."/>
            <person name="Tedersoo L."/>
            <person name="Vaario L.M."/>
            <person name="Yamada A."/>
            <person name="Yan M."/>
            <person name="Wang P."/>
            <person name="Xu J."/>
            <person name="Bruns T."/>
            <person name="Baldrian P."/>
            <person name="Vilgalys R."/>
            <person name="Dunand C."/>
            <person name="Henrissat B."/>
            <person name="Grigoriev I.V."/>
            <person name="Hibbett D."/>
            <person name="Nagy L.G."/>
            <person name="Martin F.M."/>
        </authorList>
    </citation>
    <scope>NUCLEOTIDE SEQUENCE</scope>
    <source>
        <strain evidence="2">BED1</strain>
    </source>
</reference>
<name>A0AAD4GES1_BOLED</name>
<feature type="region of interest" description="Disordered" evidence="1">
    <location>
        <begin position="40"/>
        <end position="59"/>
    </location>
</feature>
<comment type="caution">
    <text evidence="2">The sequence shown here is derived from an EMBL/GenBank/DDBJ whole genome shotgun (WGS) entry which is preliminary data.</text>
</comment>
<evidence type="ECO:0000256" key="1">
    <source>
        <dbReference type="SAM" id="MobiDB-lite"/>
    </source>
</evidence>